<dbReference type="InterPro" id="IPR023346">
    <property type="entry name" value="Lysozyme-like_dom_sf"/>
</dbReference>
<evidence type="ECO:0000256" key="1">
    <source>
        <dbReference type="SAM" id="SignalP"/>
    </source>
</evidence>
<comment type="caution">
    <text evidence="2">The sequence shown here is derived from an EMBL/GenBank/DDBJ whole genome shotgun (WGS) entry which is preliminary data.</text>
</comment>
<feature type="signal peptide" evidence="1">
    <location>
        <begin position="1"/>
        <end position="27"/>
    </location>
</feature>
<dbReference type="Proteomes" id="UP000034778">
    <property type="component" value="Unassembled WGS sequence"/>
</dbReference>
<protein>
    <recommendedName>
        <fullName evidence="4">Transglycosylase SLT domain-containing protein</fullName>
    </recommendedName>
</protein>
<evidence type="ECO:0008006" key="4">
    <source>
        <dbReference type="Google" id="ProtNLM"/>
    </source>
</evidence>
<dbReference type="AlphaFoldDB" id="A0A0F9ZY24"/>
<keyword evidence="1" id="KW-0732">Signal</keyword>
<dbReference type="Gene3D" id="1.10.530.10">
    <property type="match status" value="1"/>
</dbReference>
<dbReference type="EMBL" id="LBOW01000015">
    <property type="protein sequence ID" value="KKP43891.1"/>
    <property type="molecule type" value="Genomic_DNA"/>
</dbReference>
<organism evidence="2 3">
    <name type="scientific">Candidatus Woesebacteria bacterium GW2011_GWB1_33_22</name>
    <dbReference type="NCBI Taxonomy" id="1618566"/>
    <lineage>
        <taxon>Bacteria</taxon>
        <taxon>Candidatus Woeseibacteriota</taxon>
    </lineage>
</organism>
<reference evidence="2 3" key="1">
    <citation type="journal article" date="2015" name="Nature">
        <title>rRNA introns, odd ribosomes, and small enigmatic genomes across a large radiation of phyla.</title>
        <authorList>
            <person name="Brown C.T."/>
            <person name="Hug L.A."/>
            <person name="Thomas B.C."/>
            <person name="Sharon I."/>
            <person name="Castelle C.J."/>
            <person name="Singh A."/>
            <person name="Wilkins M.J."/>
            <person name="Williams K.H."/>
            <person name="Banfield J.F."/>
        </authorList>
    </citation>
    <scope>NUCLEOTIDE SEQUENCE [LARGE SCALE GENOMIC DNA]</scope>
</reference>
<name>A0A0F9ZY24_9BACT</name>
<dbReference type="SUPFAM" id="SSF53955">
    <property type="entry name" value="Lysozyme-like"/>
    <property type="match status" value="1"/>
</dbReference>
<evidence type="ECO:0000313" key="3">
    <source>
        <dbReference type="Proteomes" id="UP000034778"/>
    </source>
</evidence>
<sequence length="822" mass="91421">MKNLSKFTLFLFFLVFSLFTITRAVTAQVPPPRVPCDPNAVEDPEFNSLRPYQASPCGGDGKIGYFCGNKIIIKEEKTEKISRTDRGEACQGVYNFSEQGELDWENIKNFINRSPKEYWIDISETEFPIAGNTEQVTNSQTDNDVFDDATKVNEYASWYLNGVINRAEYGDTKNTDNELVNFSGPIQKLMPSIILEAQRIGTINLINNKTDPNTEEEEDKTDQEGTALNHNQIVVCAQEGILNLFGKTKPEECYVGNGPKTNANEYRLGDWMGDLSIWRSAVEIARNLAGGLLGTIEPWNHRTPPLPWDDGTGKPFESDTLYRKAYNEWKGKSCLILPIIGLTCIDNPLIPNKWADLFPYIPLSTTADKNKKMPIDTVTIQPSGGTVMPEKEWNDFDNKGEPVFYFPHTGEVATLSAFLNKTYIPKDIPAGEIDPKTTESNSNAPGECKTIQVRSNEGDSLFPIKEPGDVGVEVYFRVTEIPQVGCTSHKNALGELIWTGIYSGTVTIEIHTKPVKVPFGEETWETTVAGPTSTVRRIFPKVEKGAPIECIADIPSETKAVYRPVEGTDEIGVESLQNPGQKFDPEDARIYFPHWGSIYDYFLKGIQTALRPKGYGEPITSGQLCENQESEDPGDCTFDMNKINAAINSAASKYNVPASLLRAIFEIESYEYIADPSSYVCEENFAGAAGVAQIVKSTYDLVTCGDEKMDNDIPMCGEYDPKLSRCNIEDAFELMARILLYKAGRWNSSSCTGGSILESEKMVWYDASCNYYGTHSPDGLTQGLAEDYPASEMRNGDPSQMNYCDIVCYKMGQCPPYPPSTP</sequence>
<gene>
    <name evidence="2" type="ORF">UR35_C0015G0014</name>
</gene>
<proteinExistence type="predicted"/>
<evidence type="ECO:0000313" key="2">
    <source>
        <dbReference type="EMBL" id="KKP43891.1"/>
    </source>
</evidence>
<feature type="chain" id="PRO_5002531043" description="Transglycosylase SLT domain-containing protein" evidence="1">
    <location>
        <begin position="28"/>
        <end position="822"/>
    </location>
</feature>
<dbReference type="STRING" id="1618566.UR35_C0015G0014"/>
<accession>A0A0F9ZY24</accession>